<evidence type="ECO:0000313" key="2">
    <source>
        <dbReference type="EMBL" id="GMN72721.1"/>
    </source>
</evidence>
<evidence type="ECO:0000256" key="1">
    <source>
        <dbReference type="SAM" id="MobiDB-lite"/>
    </source>
</evidence>
<name>A0AA88EK51_FICCA</name>
<comment type="caution">
    <text evidence="2">The sequence shown here is derived from an EMBL/GenBank/DDBJ whole genome shotgun (WGS) entry which is preliminary data.</text>
</comment>
<organism evidence="2 3">
    <name type="scientific">Ficus carica</name>
    <name type="common">Common fig</name>
    <dbReference type="NCBI Taxonomy" id="3494"/>
    <lineage>
        <taxon>Eukaryota</taxon>
        <taxon>Viridiplantae</taxon>
        <taxon>Streptophyta</taxon>
        <taxon>Embryophyta</taxon>
        <taxon>Tracheophyta</taxon>
        <taxon>Spermatophyta</taxon>
        <taxon>Magnoliopsida</taxon>
        <taxon>eudicotyledons</taxon>
        <taxon>Gunneridae</taxon>
        <taxon>Pentapetalae</taxon>
        <taxon>rosids</taxon>
        <taxon>fabids</taxon>
        <taxon>Rosales</taxon>
        <taxon>Moraceae</taxon>
        <taxon>Ficeae</taxon>
        <taxon>Ficus</taxon>
    </lineage>
</organism>
<accession>A0AA88EK51</accession>
<dbReference type="EMBL" id="BTGU01014176">
    <property type="protein sequence ID" value="GMN72721.1"/>
    <property type="molecule type" value="Genomic_DNA"/>
</dbReference>
<evidence type="ECO:0000313" key="3">
    <source>
        <dbReference type="Proteomes" id="UP001187192"/>
    </source>
</evidence>
<dbReference type="Proteomes" id="UP001187192">
    <property type="component" value="Unassembled WGS sequence"/>
</dbReference>
<keyword evidence="3" id="KW-1185">Reference proteome</keyword>
<feature type="region of interest" description="Disordered" evidence="1">
    <location>
        <begin position="1"/>
        <end position="55"/>
    </location>
</feature>
<dbReference type="AlphaFoldDB" id="A0AA88EK51"/>
<reference evidence="2" key="1">
    <citation type="submission" date="2023-07" db="EMBL/GenBank/DDBJ databases">
        <title>draft genome sequence of fig (Ficus carica).</title>
        <authorList>
            <person name="Takahashi T."/>
            <person name="Nishimura K."/>
        </authorList>
    </citation>
    <scope>NUCLEOTIDE SEQUENCE</scope>
</reference>
<proteinExistence type="predicted"/>
<protein>
    <recommendedName>
        <fullName evidence="4">S-locus receptor kinase C-terminal domain-containing protein</fullName>
    </recommendedName>
</protein>
<evidence type="ECO:0008006" key="4">
    <source>
        <dbReference type="Google" id="ProtNLM"/>
    </source>
</evidence>
<gene>
    <name evidence="2" type="ORF">TIFTF001_054223</name>
</gene>
<sequence>MSSVVVMLGSESELPQPKQPPCYFTEMDLVKGERSSTNPESSSTNQMSISLLEAR</sequence>
<feature type="compositionally biased region" description="Polar residues" evidence="1">
    <location>
        <begin position="35"/>
        <end position="49"/>
    </location>
</feature>